<dbReference type="EMBL" id="MG779341">
    <property type="protein sequence ID" value="AUV58424.1"/>
    <property type="molecule type" value="Genomic_DNA"/>
</dbReference>
<organism evidence="2">
    <name type="scientific">Bandra megavirus</name>
    <dbReference type="NCBI Taxonomy" id="2071566"/>
    <lineage>
        <taxon>Viruses</taxon>
        <taxon>Varidnaviria</taxon>
        <taxon>Bamfordvirae</taxon>
        <taxon>Nucleocytoviricota</taxon>
        <taxon>Megaviricetes</taxon>
        <taxon>Imitervirales</taxon>
        <taxon>Mimiviridae</taxon>
        <taxon>Megamimivirinae</taxon>
        <taxon>Megavirus</taxon>
    </lineage>
</organism>
<keyword evidence="1" id="KW-0812">Transmembrane</keyword>
<sequence>MAYTSIYQNSYVMLIITFIVLCIIFYVFKIGYNTELKDGQVVKSFSWKYPLAIALIVWLVWHFYLYPPADADLTNIKPSTNYSPNVTRPGWSSQEIYMENWN</sequence>
<evidence type="ECO:0000256" key="1">
    <source>
        <dbReference type="SAM" id="Phobius"/>
    </source>
</evidence>
<feature type="transmembrane region" description="Helical" evidence="1">
    <location>
        <begin position="6"/>
        <end position="28"/>
    </location>
</feature>
<accession>A0A2K9V8C2</accession>
<keyword evidence="1" id="KW-1133">Transmembrane helix</keyword>
<proteinExistence type="predicted"/>
<protein>
    <submittedName>
        <fullName evidence="2">Uncharacterized protein</fullName>
    </submittedName>
</protein>
<evidence type="ECO:0000313" key="2">
    <source>
        <dbReference type="EMBL" id="AUV58424.1"/>
    </source>
</evidence>
<keyword evidence="1" id="KW-0472">Membrane</keyword>
<feature type="transmembrane region" description="Helical" evidence="1">
    <location>
        <begin position="49"/>
        <end position="66"/>
    </location>
</feature>
<reference evidence="2" key="1">
    <citation type="submission" date="2018-01" db="EMBL/GenBank/DDBJ databases">
        <title>Draft genome sequence of Bandra megavirus.</title>
        <authorList>
            <person name="Chatterjee A."/>
            <person name="Yadav R."/>
            <person name="Kondabagil K."/>
        </authorList>
    </citation>
    <scope>NUCLEOTIDE SEQUENCE</scope>
    <source>
        <strain evidence="2">KK-1</strain>
    </source>
</reference>
<name>A0A2K9V8C2_9VIRU</name>